<evidence type="ECO:0000313" key="5">
    <source>
        <dbReference type="EMBL" id="KDS56008.1"/>
    </source>
</evidence>
<feature type="domain" description="Response regulatory" evidence="4">
    <location>
        <begin position="3"/>
        <end position="116"/>
    </location>
</feature>
<dbReference type="RefSeq" id="WP_005843119.1">
    <property type="nucleotide sequence ID" value="NZ_JNHM01000011.1"/>
</dbReference>
<dbReference type="SMART" id="SM00448">
    <property type="entry name" value="REC"/>
    <property type="match status" value="1"/>
</dbReference>
<reference evidence="5 6" key="1">
    <citation type="submission" date="2014-04" db="EMBL/GenBank/DDBJ databases">
        <authorList>
            <person name="Sears C."/>
            <person name="Carroll K."/>
            <person name="Sack B.R."/>
            <person name="Qadri F."/>
            <person name="Myers L.L."/>
            <person name="Chung G.-T."/>
            <person name="Escheverria P."/>
            <person name="Fraser C.M."/>
            <person name="Sadzewicz L."/>
            <person name="Shefchek K.A."/>
            <person name="Tallon L."/>
            <person name="Das S.P."/>
            <person name="Daugherty S."/>
            <person name="Mongodin E.F."/>
        </authorList>
    </citation>
    <scope>NUCLEOTIDE SEQUENCE [LARGE SCALE GENOMIC DNA]</scope>
    <source>
        <strain evidence="5 6">3975 RP4</strain>
    </source>
</reference>
<dbReference type="Gene3D" id="3.40.50.2300">
    <property type="match status" value="1"/>
</dbReference>
<dbReference type="CDD" id="cd17546">
    <property type="entry name" value="REC_hyHK_CKI1_RcsC-like"/>
    <property type="match status" value="1"/>
</dbReference>
<evidence type="ECO:0000259" key="4">
    <source>
        <dbReference type="PROSITE" id="PS50110"/>
    </source>
</evidence>
<evidence type="ECO:0000313" key="6">
    <source>
        <dbReference type="Proteomes" id="UP000027661"/>
    </source>
</evidence>
<dbReference type="PATRIC" id="fig|1339352.3.peg.712"/>
<dbReference type="PROSITE" id="PS50110">
    <property type="entry name" value="RESPONSE_REGULATORY"/>
    <property type="match status" value="1"/>
</dbReference>
<dbReference type="InterPro" id="IPR011006">
    <property type="entry name" value="CheY-like_superfamily"/>
</dbReference>
<proteinExistence type="predicted"/>
<dbReference type="InterPro" id="IPR001789">
    <property type="entry name" value="Sig_transdc_resp-reg_receiver"/>
</dbReference>
<keyword evidence="1 3" id="KW-0597">Phosphoprotein</keyword>
<keyword evidence="2" id="KW-0902">Two-component regulatory system</keyword>
<evidence type="ECO:0000256" key="2">
    <source>
        <dbReference type="ARBA" id="ARBA00023012"/>
    </source>
</evidence>
<accession>A0A069SMN9</accession>
<evidence type="ECO:0000256" key="3">
    <source>
        <dbReference type="PROSITE-ProRule" id="PRU00169"/>
    </source>
</evidence>
<protein>
    <submittedName>
        <fullName evidence="5">Response regulator</fullName>
    </submittedName>
</protein>
<dbReference type="PANTHER" id="PTHR45339">
    <property type="entry name" value="HYBRID SIGNAL TRANSDUCTION HISTIDINE KINASE J"/>
    <property type="match status" value="1"/>
</dbReference>
<dbReference type="GeneID" id="5304942"/>
<sequence>MKKILVAEDTESNYLLLSIILRKEYEVHRAHDGQEAIEKFESCRPDMILMDIKMPVMDGLEATRRIRLKGGTLPIIALTANAYDSDRDKAFEAGCDDYMAKPIMAPALREMIKKYFGE</sequence>
<comment type="caution">
    <text evidence="5">The sequence shown here is derived from an EMBL/GenBank/DDBJ whole genome shotgun (WGS) entry which is preliminary data.</text>
</comment>
<dbReference type="Proteomes" id="UP000027661">
    <property type="component" value="Unassembled WGS sequence"/>
</dbReference>
<dbReference type="SUPFAM" id="SSF52172">
    <property type="entry name" value="CheY-like"/>
    <property type="match status" value="1"/>
</dbReference>
<dbReference type="PANTHER" id="PTHR45339:SF1">
    <property type="entry name" value="HYBRID SIGNAL TRANSDUCTION HISTIDINE KINASE J"/>
    <property type="match status" value="1"/>
</dbReference>
<name>A0A069SMN9_PHOVU</name>
<dbReference type="GO" id="GO:0000160">
    <property type="term" value="P:phosphorelay signal transduction system"/>
    <property type="evidence" value="ECO:0007669"/>
    <property type="project" value="UniProtKB-KW"/>
</dbReference>
<dbReference type="Pfam" id="PF00072">
    <property type="entry name" value="Response_reg"/>
    <property type="match status" value="1"/>
</dbReference>
<evidence type="ECO:0000256" key="1">
    <source>
        <dbReference type="ARBA" id="ARBA00022553"/>
    </source>
</evidence>
<dbReference type="AlphaFoldDB" id="A0A069SMN9"/>
<gene>
    <name evidence="5" type="ORF">M099_0739</name>
</gene>
<feature type="modified residue" description="4-aspartylphosphate" evidence="3">
    <location>
        <position position="51"/>
    </location>
</feature>
<organism evidence="5 6">
    <name type="scientific">Phocaeicola vulgatus str. 3975 RP4</name>
    <dbReference type="NCBI Taxonomy" id="1339352"/>
    <lineage>
        <taxon>Bacteria</taxon>
        <taxon>Pseudomonadati</taxon>
        <taxon>Bacteroidota</taxon>
        <taxon>Bacteroidia</taxon>
        <taxon>Bacteroidales</taxon>
        <taxon>Bacteroidaceae</taxon>
        <taxon>Phocaeicola</taxon>
    </lineage>
</organism>
<dbReference type="EMBL" id="JNHM01000011">
    <property type="protein sequence ID" value="KDS56008.1"/>
    <property type="molecule type" value="Genomic_DNA"/>
</dbReference>